<dbReference type="RefSeq" id="WP_205722004.1">
    <property type="nucleotide sequence ID" value="NZ_CP070608.1"/>
</dbReference>
<dbReference type="GO" id="GO:0005524">
    <property type="term" value="F:ATP binding"/>
    <property type="evidence" value="ECO:0007669"/>
    <property type="project" value="UniProtKB-KW"/>
</dbReference>
<dbReference type="GO" id="GO:0006412">
    <property type="term" value="P:translation"/>
    <property type="evidence" value="ECO:0007669"/>
    <property type="project" value="UniProtKB-UniRule"/>
</dbReference>
<dbReference type="InterPro" id="IPR036928">
    <property type="entry name" value="AS_sf"/>
</dbReference>
<dbReference type="PANTHER" id="PTHR11895:SF151">
    <property type="entry name" value="GLUTAMYL-TRNA(GLN) AMIDOTRANSFERASE SUBUNIT A"/>
    <property type="match status" value="1"/>
</dbReference>
<dbReference type="Gene3D" id="3.90.1300.10">
    <property type="entry name" value="Amidase signature (AS) domain"/>
    <property type="match status" value="1"/>
</dbReference>
<proteinExistence type="inferred from homology"/>
<dbReference type="KEGG" id="fuv:JR347_18240"/>
<evidence type="ECO:0000256" key="1">
    <source>
        <dbReference type="ARBA" id="ARBA00011123"/>
    </source>
</evidence>
<evidence type="ECO:0000256" key="6">
    <source>
        <dbReference type="ARBA" id="ARBA00022917"/>
    </source>
</evidence>
<dbReference type="HAMAP" id="MF_00120">
    <property type="entry name" value="GatA"/>
    <property type="match status" value="1"/>
</dbReference>
<accession>A0A974WGX5</accession>
<dbReference type="InterPro" id="IPR023631">
    <property type="entry name" value="Amidase_dom"/>
</dbReference>
<dbReference type="GO" id="GO:0050567">
    <property type="term" value="F:glutaminyl-tRNA synthase (glutamine-hydrolyzing) activity"/>
    <property type="evidence" value="ECO:0007669"/>
    <property type="project" value="UniProtKB-UniRule"/>
</dbReference>
<dbReference type="InterPro" id="IPR000120">
    <property type="entry name" value="Amidase"/>
</dbReference>
<evidence type="ECO:0000256" key="7">
    <source>
        <dbReference type="HAMAP-Rule" id="MF_00120"/>
    </source>
</evidence>
<feature type="domain" description="Amidase" evidence="8">
    <location>
        <begin position="23"/>
        <end position="465"/>
    </location>
</feature>
<dbReference type="AlphaFoldDB" id="A0A974WGX5"/>
<dbReference type="Pfam" id="PF01425">
    <property type="entry name" value="Amidase"/>
    <property type="match status" value="1"/>
</dbReference>
<dbReference type="SUPFAM" id="SSF75304">
    <property type="entry name" value="Amidase signature (AS) enzymes"/>
    <property type="match status" value="1"/>
</dbReference>
<gene>
    <name evidence="7 9" type="primary">gatA</name>
    <name evidence="9" type="ORF">JR347_18240</name>
</gene>
<evidence type="ECO:0000259" key="8">
    <source>
        <dbReference type="Pfam" id="PF01425"/>
    </source>
</evidence>
<dbReference type="GO" id="GO:0030956">
    <property type="term" value="C:glutamyl-tRNA(Gln) amidotransferase complex"/>
    <property type="evidence" value="ECO:0007669"/>
    <property type="project" value="InterPro"/>
</dbReference>
<evidence type="ECO:0000313" key="9">
    <source>
        <dbReference type="EMBL" id="QSE97493.1"/>
    </source>
</evidence>
<keyword evidence="4 7" id="KW-0547">Nucleotide-binding</keyword>
<sequence length="475" mass="51450">MNEYSSLSLIQKDLKSGSISCSELVNHYLERINSNEHLNALVEVYADEAKAKALEVDKKIKSGTSGRLAGMVVTLKDVLCHKDHKLSAGSKILEGFESQFNGTAVQRLIDEDAIIIGRNNCDEFAMGSSNENSAFGPTLNGADNSRVPGGSSGGSAVAVQAGMCLVSLGSDTGGSVRQPAAFCGIIGLKPTYSRISRHGLLAYASSFDCIGIFAKDTSDVAIVLEVISGEDEFDSTVSKAKVDSYSNGLNNSEKKLKIAYIKETLDSDGLNDEIRQNFNAQLTKLNSEGHKVEPVEFPLLDYILPTYYILTTAEASSNLSRFDGVRYGYRSKDASSLESMYKNTRSEGFGEEVKRRIMLGTFVLSASYYDAYYNKAQKVRRLIREASKSILSKHDFIITPTTPTTAFKIGEHQADPLAMYLADLYTVQASVAGLPAISVPSGHDSSGLPVGIQVIANDFEEAKLLSFSKYLMTLG</sequence>
<feature type="active site" description="Charge relay system" evidence="7">
    <location>
        <position position="151"/>
    </location>
</feature>
<comment type="function">
    <text evidence="7">Allows the formation of correctly charged Gln-tRNA(Gln) through the transamidation of misacylated Glu-tRNA(Gln) in organisms which lack glutaminyl-tRNA synthetase. The reaction takes place in the presence of glutamine and ATP through an activated gamma-phospho-Glu-tRNA(Gln).</text>
</comment>
<keyword evidence="6 7" id="KW-0648">Protein biosynthesis</keyword>
<dbReference type="PANTHER" id="PTHR11895">
    <property type="entry name" value="TRANSAMIDASE"/>
    <property type="match status" value="1"/>
</dbReference>
<comment type="catalytic activity">
    <reaction evidence="7">
        <text>L-glutamyl-tRNA(Gln) + L-glutamine + ATP + H2O = L-glutaminyl-tRNA(Gln) + L-glutamate + ADP + phosphate + H(+)</text>
        <dbReference type="Rhea" id="RHEA:17521"/>
        <dbReference type="Rhea" id="RHEA-COMP:9681"/>
        <dbReference type="Rhea" id="RHEA-COMP:9684"/>
        <dbReference type="ChEBI" id="CHEBI:15377"/>
        <dbReference type="ChEBI" id="CHEBI:15378"/>
        <dbReference type="ChEBI" id="CHEBI:29985"/>
        <dbReference type="ChEBI" id="CHEBI:30616"/>
        <dbReference type="ChEBI" id="CHEBI:43474"/>
        <dbReference type="ChEBI" id="CHEBI:58359"/>
        <dbReference type="ChEBI" id="CHEBI:78520"/>
        <dbReference type="ChEBI" id="CHEBI:78521"/>
        <dbReference type="ChEBI" id="CHEBI:456216"/>
        <dbReference type="EC" id="6.3.5.7"/>
    </reaction>
</comment>
<comment type="similarity">
    <text evidence="7">Belongs to the amidase family. GatA subfamily.</text>
</comment>
<organism evidence="9 10">
    <name type="scientific">Fulvivirga lutea</name>
    <dbReference type="NCBI Taxonomy" id="2810512"/>
    <lineage>
        <taxon>Bacteria</taxon>
        <taxon>Pseudomonadati</taxon>
        <taxon>Bacteroidota</taxon>
        <taxon>Cytophagia</taxon>
        <taxon>Cytophagales</taxon>
        <taxon>Fulvivirgaceae</taxon>
        <taxon>Fulvivirga</taxon>
    </lineage>
</organism>
<evidence type="ECO:0000256" key="2">
    <source>
        <dbReference type="ARBA" id="ARBA00014428"/>
    </source>
</evidence>
<keyword evidence="10" id="KW-1185">Reference proteome</keyword>
<evidence type="ECO:0000313" key="10">
    <source>
        <dbReference type="Proteomes" id="UP000662783"/>
    </source>
</evidence>
<dbReference type="NCBIfam" id="TIGR00132">
    <property type="entry name" value="gatA"/>
    <property type="match status" value="1"/>
</dbReference>
<dbReference type="EC" id="6.3.5.7" evidence="7"/>
<dbReference type="InterPro" id="IPR004412">
    <property type="entry name" value="GatA"/>
</dbReference>
<evidence type="ECO:0000256" key="3">
    <source>
        <dbReference type="ARBA" id="ARBA00022598"/>
    </source>
</evidence>
<evidence type="ECO:0000256" key="4">
    <source>
        <dbReference type="ARBA" id="ARBA00022741"/>
    </source>
</evidence>
<dbReference type="Proteomes" id="UP000662783">
    <property type="component" value="Chromosome"/>
</dbReference>
<comment type="subunit">
    <text evidence="1 7">Heterotrimer of A, B and C subunits.</text>
</comment>
<feature type="active site" description="Charge relay system" evidence="7">
    <location>
        <position position="76"/>
    </location>
</feature>
<reference evidence="9" key="1">
    <citation type="submission" date="2021-02" db="EMBL/GenBank/DDBJ databases">
        <title>Fulvivirga sp. S481 isolated from sea water.</title>
        <authorList>
            <person name="Bae S.S."/>
            <person name="Baek K."/>
        </authorList>
    </citation>
    <scope>NUCLEOTIDE SEQUENCE</scope>
    <source>
        <strain evidence="9">S481</strain>
    </source>
</reference>
<keyword evidence="3 7" id="KW-0436">Ligase</keyword>
<name>A0A974WGX5_9BACT</name>
<keyword evidence="5 7" id="KW-0067">ATP-binding</keyword>
<feature type="active site" description="Acyl-ester intermediate" evidence="7">
    <location>
        <position position="175"/>
    </location>
</feature>
<dbReference type="EMBL" id="CP070608">
    <property type="protein sequence ID" value="QSE97493.1"/>
    <property type="molecule type" value="Genomic_DNA"/>
</dbReference>
<protein>
    <recommendedName>
        <fullName evidence="2 7">Glutamyl-tRNA(Gln) amidotransferase subunit A</fullName>
        <shortName evidence="7">Glu-ADT subunit A</shortName>
        <ecNumber evidence="7">6.3.5.7</ecNumber>
    </recommendedName>
</protein>
<evidence type="ECO:0000256" key="5">
    <source>
        <dbReference type="ARBA" id="ARBA00022840"/>
    </source>
</evidence>